<dbReference type="RefSeq" id="WP_289648439.1">
    <property type="nucleotide sequence ID" value="NZ_JBEGDD010000002.1"/>
</dbReference>
<comment type="caution">
    <text evidence="1">The sequence shown here is derived from an EMBL/GenBank/DDBJ whole genome shotgun (WGS) entry which is preliminary data.</text>
</comment>
<name>A0ABV1NK16_9CAUL</name>
<accession>A0ABV1NK16</accession>
<dbReference type="EMBL" id="JBEGDD010000002">
    <property type="protein sequence ID" value="MEQ7154186.1"/>
    <property type="molecule type" value="Genomic_DNA"/>
</dbReference>
<dbReference type="InterPro" id="IPR025961">
    <property type="entry name" value="Metal_resist"/>
</dbReference>
<protein>
    <submittedName>
        <fullName evidence="1">Periplasmic heavy metal sensor</fullName>
    </submittedName>
</protein>
<gene>
    <name evidence="1" type="ORF">ABN401_03045</name>
</gene>
<sequence>MMKGWRTIALTAVLAAIASAAGTWIGASWVLDRREPPSLHDIVHDELDLTAAQHAEIDVIEARFAAIRPGLEGEVRAANLELAQAIEQGEGDGPQVQAAVDHFHAAMGALQKETIAHVFEMRSVLTPEQAAVFNDRIVEALSPTES</sequence>
<proteinExistence type="predicted"/>
<keyword evidence="2" id="KW-1185">Reference proteome</keyword>
<dbReference type="Gene3D" id="1.20.120.1490">
    <property type="match status" value="1"/>
</dbReference>
<evidence type="ECO:0000313" key="2">
    <source>
        <dbReference type="Proteomes" id="UP001445732"/>
    </source>
</evidence>
<reference evidence="1 2" key="1">
    <citation type="submission" date="2024-06" db="EMBL/GenBank/DDBJ databases">
        <title>Brevundimonas sp. C11.</title>
        <authorList>
            <person name="Maltman C."/>
        </authorList>
    </citation>
    <scope>NUCLEOTIDE SEQUENCE [LARGE SCALE GENOMIC DNA]</scope>
    <source>
        <strain evidence="1 2">C11</strain>
    </source>
</reference>
<organism evidence="1 2">
    <name type="scientific">Brevundimonas aurifodinae</name>
    <dbReference type="NCBI Taxonomy" id="1508312"/>
    <lineage>
        <taxon>Bacteria</taxon>
        <taxon>Pseudomonadati</taxon>
        <taxon>Pseudomonadota</taxon>
        <taxon>Alphaproteobacteria</taxon>
        <taxon>Caulobacterales</taxon>
        <taxon>Caulobacteraceae</taxon>
        <taxon>Brevundimonas</taxon>
    </lineage>
</organism>
<dbReference type="Proteomes" id="UP001445732">
    <property type="component" value="Unassembled WGS sequence"/>
</dbReference>
<dbReference type="Pfam" id="PF13801">
    <property type="entry name" value="Metal_resist"/>
    <property type="match status" value="1"/>
</dbReference>
<evidence type="ECO:0000313" key="1">
    <source>
        <dbReference type="EMBL" id="MEQ7154186.1"/>
    </source>
</evidence>